<proteinExistence type="inferred from homology"/>
<dbReference type="GO" id="GO:0051604">
    <property type="term" value="P:protein maturation"/>
    <property type="evidence" value="ECO:0007669"/>
    <property type="project" value="TreeGrafter"/>
</dbReference>
<evidence type="ECO:0000313" key="4">
    <source>
        <dbReference type="EMBL" id="SMF93421.1"/>
    </source>
</evidence>
<comment type="similarity">
    <text evidence="1">Belongs to the HypE family.</text>
</comment>
<dbReference type="InterPro" id="IPR010918">
    <property type="entry name" value="PurM-like_C_dom"/>
</dbReference>
<dbReference type="PIRSF" id="PIRSF005644">
    <property type="entry name" value="Hdrgns_mtr_HypE"/>
    <property type="match status" value="1"/>
</dbReference>
<dbReference type="InterPro" id="IPR036921">
    <property type="entry name" value="PurM-like_N_sf"/>
</dbReference>
<evidence type="ECO:0000259" key="2">
    <source>
        <dbReference type="Pfam" id="PF00586"/>
    </source>
</evidence>
<evidence type="ECO:0000313" key="5">
    <source>
        <dbReference type="Proteomes" id="UP000192923"/>
    </source>
</evidence>
<dbReference type="Proteomes" id="UP000192923">
    <property type="component" value="Unassembled WGS sequence"/>
</dbReference>
<evidence type="ECO:0000259" key="3">
    <source>
        <dbReference type="Pfam" id="PF02769"/>
    </source>
</evidence>
<accession>A0A1Y6CSL3</accession>
<dbReference type="OrthoDB" id="9801934at2"/>
<dbReference type="Gene3D" id="3.30.1330.10">
    <property type="entry name" value="PurM-like, N-terminal domain"/>
    <property type="match status" value="1"/>
</dbReference>
<dbReference type="SUPFAM" id="SSF56042">
    <property type="entry name" value="PurM C-terminal domain-like"/>
    <property type="match status" value="1"/>
</dbReference>
<dbReference type="PANTHER" id="PTHR30303:SF0">
    <property type="entry name" value="CARBAMOYL DEHYDRATASE HYPE"/>
    <property type="match status" value="1"/>
</dbReference>
<gene>
    <name evidence="4" type="ORF">SAMN02949497_0702</name>
</gene>
<dbReference type="NCBIfam" id="TIGR02124">
    <property type="entry name" value="hypE"/>
    <property type="match status" value="1"/>
</dbReference>
<evidence type="ECO:0000256" key="1">
    <source>
        <dbReference type="ARBA" id="ARBA00006243"/>
    </source>
</evidence>
<dbReference type="Pfam" id="PF00586">
    <property type="entry name" value="AIRS"/>
    <property type="match status" value="1"/>
</dbReference>
<reference evidence="4 5" key="1">
    <citation type="submission" date="2016-12" db="EMBL/GenBank/DDBJ databases">
        <authorList>
            <person name="Song W.-J."/>
            <person name="Kurnit D.M."/>
        </authorList>
    </citation>
    <scope>NUCLEOTIDE SEQUENCE [LARGE SCALE GENOMIC DNA]</scope>
    <source>
        <strain evidence="4 5">175</strain>
    </source>
</reference>
<dbReference type="PANTHER" id="PTHR30303">
    <property type="entry name" value="HYDROGENASE ISOENZYMES FORMATION PROTEIN HYPE"/>
    <property type="match status" value="1"/>
</dbReference>
<feature type="domain" description="PurM-like N-terminal" evidence="2">
    <location>
        <begin position="51"/>
        <end position="163"/>
    </location>
</feature>
<dbReference type="AlphaFoldDB" id="A0A1Y6CSL3"/>
<feature type="domain" description="PurM-like C-terminal" evidence="3">
    <location>
        <begin position="175"/>
        <end position="326"/>
    </location>
</feature>
<dbReference type="Gene3D" id="3.90.650.10">
    <property type="entry name" value="PurM-like C-terminal domain"/>
    <property type="match status" value="1"/>
</dbReference>
<dbReference type="InterPro" id="IPR036676">
    <property type="entry name" value="PurM-like_C_sf"/>
</dbReference>
<sequence>MSDDFQPACPVPIGQYEHIVLAHGGGGRLMQQLLERLVQPAFANPYLAARHDSAVFEAGGQRLAFTTDSYVVKPLFFPGGDIGKLAVCGTLNDLAMAGAKPLFLSAALIIEEGLAIADLKRVLDSMAATAKAAGVMIVTGDTKVVDRGKGDGLFINTAGIGLVGPGVDISPAQVRPGDVVLVNGDIGRHGIAIMAQREGLAFETTLESDCADVSGLVAGLLEAGVELHCLRDLTRGGLASTLIEIAQSAGLGIVLEETAVPVREDVAGACEILGFDPLYVANEGRFAAFVPEAHAERALAWLRAHPLGENAQAIGRVVAAHGGAVHLETAFGVGRVLDLLSGEQLPRIC</sequence>
<dbReference type="InterPro" id="IPR011854">
    <property type="entry name" value="HypE"/>
</dbReference>
<dbReference type="RefSeq" id="WP_085209986.1">
    <property type="nucleotide sequence ID" value="NZ_FXAM01000001.1"/>
</dbReference>
<dbReference type="EMBL" id="FXAM01000001">
    <property type="protein sequence ID" value="SMF93421.1"/>
    <property type="molecule type" value="Genomic_DNA"/>
</dbReference>
<dbReference type="InterPro" id="IPR016188">
    <property type="entry name" value="PurM-like_N"/>
</dbReference>
<protein>
    <submittedName>
        <fullName evidence="4">Hydrogenase expression/formation protein HypE</fullName>
    </submittedName>
</protein>
<dbReference type="CDD" id="cd02197">
    <property type="entry name" value="HypE"/>
    <property type="match status" value="1"/>
</dbReference>
<dbReference type="STRING" id="1760988.SAMN02949497_0702"/>
<dbReference type="SUPFAM" id="SSF55326">
    <property type="entry name" value="PurM N-terminal domain-like"/>
    <property type="match status" value="1"/>
</dbReference>
<dbReference type="Pfam" id="PF02769">
    <property type="entry name" value="AIRS_C"/>
    <property type="match status" value="1"/>
</dbReference>
<keyword evidence="5" id="KW-1185">Reference proteome</keyword>
<name>A0A1Y6CSL3_9GAMM</name>
<organism evidence="4 5">
    <name type="scientific">Methylomagnum ishizawai</name>
    <dbReference type="NCBI Taxonomy" id="1760988"/>
    <lineage>
        <taxon>Bacteria</taxon>
        <taxon>Pseudomonadati</taxon>
        <taxon>Pseudomonadota</taxon>
        <taxon>Gammaproteobacteria</taxon>
        <taxon>Methylococcales</taxon>
        <taxon>Methylococcaceae</taxon>
        <taxon>Methylomagnum</taxon>
    </lineage>
</organism>